<evidence type="ECO:0000313" key="1">
    <source>
        <dbReference type="EMBL" id="QEH35554.1"/>
    </source>
</evidence>
<dbReference type="Proteomes" id="UP000324233">
    <property type="component" value="Chromosome"/>
</dbReference>
<accession>A0A5B9W5S5</accession>
<keyword evidence="2" id="KW-1185">Reference proteome</keyword>
<dbReference type="EMBL" id="CP042997">
    <property type="protein sequence ID" value="QEH35554.1"/>
    <property type="molecule type" value="Genomic_DNA"/>
</dbReference>
<evidence type="ECO:0008006" key="3">
    <source>
        <dbReference type="Google" id="ProtNLM"/>
    </source>
</evidence>
<reference evidence="1 2" key="1">
    <citation type="submission" date="2019-08" db="EMBL/GenBank/DDBJ databases">
        <title>Deep-cultivation of Planctomycetes and their phenomic and genomic characterization uncovers novel biology.</title>
        <authorList>
            <person name="Wiegand S."/>
            <person name="Jogler M."/>
            <person name="Boedeker C."/>
            <person name="Pinto D."/>
            <person name="Vollmers J."/>
            <person name="Rivas-Marin E."/>
            <person name="Kohn T."/>
            <person name="Peeters S.H."/>
            <person name="Heuer A."/>
            <person name="Rast P."/>
            <person name="Oberbeckmann S."/>
            <person name="Bunk B."/>
            <person name="Jeske O."/>
            <person name="Meyerdierks A."/>
            <person name="Storesund J.E."/>
            <person name="Kallscheuer N."/>
            <person name="Luecker S."/>
            <person name="Lage O.M."/>
            <person name="Pohl T."/>
            <person name="Merkel B.J."/>
            <person name="Hornburger P."/>
            <person name="Mueller R.-W."/>
            <person name="Bruemmer F."/>
            <person name="Labrenz M."/>
            <person name="Spormann A.M."/>
            <person name="Op den Camp H."/>
            <person name="Overmann J."/>
            <person name="Amann R."/>
            <person name="Jetten M.S.M."/>
            <person name="Mascher T."/>
            <person name="Medema M.H."/>
            <person name="Devos D.P."/>
            <person name="Kaster A.-K."/>
            <person name="Ovreas L."/>
            <person name="Rohde M."/>
            <person name="Galperin M.Y."/>
            <person name="Jogler C."/>
        </authorList>
    </citation>
    <scope>NUCLEOTIDE SEQUENCE [LARGE SCALE GENOMIC DNA]</scope>
    <source>
        <strain evidence="1 2">OJF2</strain>
    </source>
</reference>
<name>A0A5B9W5S5_9BACT</name>
<proteinExistence type="predicted"/>
<dbReference type="KEGG" id="agv:OJF2_41070"/>
<dbReference type="OrthoDB" id="9789980at2"/>
<organism evidence="1 2">
    <name type="scientific">Aquisphaera giovannonii</name>
    <dbReference type="NCBI Taxonomy" id="406548"/>
    <lineage>
        <taxon>Bacteria</taxon>
        <taxon>Pseudomonadati</taxon>
        <taxon>Planctomycetota</taxon>
        <taxon>Planctomycetia</taxon>
        <taxon>Isosphaerales</taxon>
        <taxon>Isosphaeraceae</taxon>
        <taxon>Aquisphaera</taxon>
    </lineage>
</organism>
<protein>
    <recommendedName>
        <fullName evidence="3">NTF2 fold immunity protein domain-containing protein</fullName>
    </recommendedName>
</protein>
<dbReference type="RefSeq" id="WP_148595345.1">
    <property type="nucleotide sequence ID" value="NZ_CP042997.1"/>
</dbReference>
<sequence length="174" mass="19398">MTRRQLSGRVLLGPVAIFLEWLGARRGGGSGITTGALPDRVAKDPAALVERFIEEYSRWNAAAMQRHSFSSIHLTPEEKANLDLSVKEHHDLVARYCRPGFSPRQCSWGVPSLHAPGSEVIAAVEQQGDSCLVRTRTTDGRPLRGFEYRMSRADGRWFLESIRGMVGDNSYENL</sequence>
<gene>
    <name evidence="1" type="ORF">OJF2_41070</name>
</gene>
<evidence type="ECO:0000313" key="2">
    <source>
        <dbReference type="Proteomes" id="UP000324233"/>
    </source>
</evidence>
<dbReference type="AlphaFoldDB" id="A0A5B9W5S5"/>